<accession>A0ABV7ZEV3</accession>
<feature type="signal peptide" evidence="4">
    <location>
        <begin position="1"/>
        <end position="19"/>
    </location>
</feature>
<dbReference type="InterPro" id="IPR000026">
    <property type="entry name" value="N1-like"/>
</dbReference>
<evidence type="ECO:0000313" key="5">
    <source>
        <dbReference type="EMBL" id="MFC3835177.1"/>
    </source>
</evidence>
<proteinExistence type="predicted"/>
<evidence type="ECO:0000256" key="4">
    <source>
        <dbReference type="SAM" id="SignalP"/>
    </source>
</evidence>
<gene>
    <name evidence="5" type="ORF">ACFOSB_20135</name>
</gene>
<dbReference type="PROSITE" id="PS51257">
    <property type="entry name" value="PROKAR_LIPOPROTEIN"/>
    <property type="match status" value="1"/>
</dbReference>
<feature type="region of interest" description="Disordered" evidence="3">
    <location>
        <begin position="25"/>
        <end position="69"/>
    </location>
</feature>
<dbReference type="EMBL" id="JBHRZG010000024">
    <property type="protein sequence ID" value="MFC3835177.1"/>
    <property type="molecule type" value="Genomic_DNA"/>
</dbReference>
<dbReference type="SUPFAM" id="SSF53933">
    <property type="entry name" value="Microbial ribonucleases"/>
    <property type="match status" value="1"/>
</dbReference>
<dbReference type="Pfam" id="PF00545">
    <property type="entry name" value="Ribonuclease"/>
    <property type="match status" value="1"/>
</dbReference>
<keyword evidence="1" id="KW-0540">Nuclease</keyword>
<name>A0ABV7ZEV3_9DEIO</name>
<organism evidence="5 6">
    <name type="scientific">Deinococcus rufus</name>
    <dbReference type="NCBI Taxonomy" id="2136097"/>
    <lineage>
        <taxon>Bacteria</taxon>
        <taxon>Thermotogati</taxon>
        <taxon>Deinococcota</taxon>
        <taxon>Deinococci</taxon>
        <taxon>Deinococcales</taxon>
        <taxon>Deinococcaceae</taxon>
        <taxon>Deinococcus</taxon>
    </lineage>
</organism>
<protein>
    <submittedName>
        <fullName evidence="5">Ribonuclease domain-containing protein</fullName>
    </submittedName>
</protein>
<comment type="caution">
    <text evidence="5">The sequence shown here is derived from an EMBL/GenBank/DDBJ whole genome shotgun (WGS) entry which is preliminary data.</text>
</comment>
<dbReference type="InterPro" id="IPR016191">
    <property type="entry name" value="Ribonuclease/ribotoxin"/>
</dbReference>
<evidence type="ECO:0000256" key="3">
    <source>
        <dbReference type="SAM" id="MobiDB-lite"/>
    </source>
</evidence>
<sequence>MSRLPIILAALLLTLCACADPSEARPTQTTVQTPTQTSGQTAGQTAQPTRDPHSGLRYIRASDLPREAPPVLTQIARGGPFRYERDGVTFGNREGILPRQPRGTYREYTVPTPGSRDRGARRIVCAGASRSTDECYYTADHYASFRRIQP</sequence>
<evidence type="ECO:0000313" key="6">
    <source>
        <dbReference type="Proteomes" id="UP001595803"/>
    </source>
</evidence>
<dbReference type="RefSeq" id="WP_322471952.1">
    <property type="nucleotide sequence ID" value="NZ_JBHRZG010000024.1"/>
</dbReference>
<keyword evidence="4" id="KW-0732">Signal</keyword>
<keyword evidence="2" id="KW-0378">Hydrolase</keyword>
<evidence type="ECO:0000256" key="2">
    <source>
        <dbReference type="ARBA" id="ARBA00022801"/>
    </source>
</evidence>
<evidence type="ECO:0000256" key="1">
    <source>
        <dbReference type="ARBA" id="ARBA00022722"/>
    </source>
</evidence>
<reference evidence="6" key="1">
    <citation type="journal article" date="2019" name="Int. J. Syst. Evol. Microbiol.">
        <title>The Global Catalogue of Microorganisms (GCM) 10K type strain sequencing project: providing services to taxonomists for standard genome sequencing and annotation.</title>
        <authorList>
            <consortium name="The Broad Institute Genomics Platform"/>
            <consortium name="The Broad Institute Genome Sequencing Center for Infectious Disease"/>
            <person name="Wu L."/>
            <person name="Ma J."/>
        </authorList>
    </citation>
    <scope>NUCLEOTIDE SEQUENCE [LARGE SCALE GENOMIC DNA]</scope>
    <source>
        <strain evidence="6">CCTCC AB 2017081</strain>
    </source>
</reference>
<dbReference type="Proteomes" id="UP001595803">
    <property type="component" value="Unassembled WGS sequence"/>
</dbReference>
<feature type="chain" id="PRO_5047224580" evidence="4">
    <location>
        <begin position="20"/>
        <end position="150"/>
    </location>
</feature>
<dbReference type="Gene3D" id="3.10.450.30">
    <property type="entry name" value="Microbial ribonucleases"/>
    <property type="match status" value="1"/>
</dbReference>
<keyword evidence="6" id="KW-1185">Reference proteome</keyword>
<feature type="compositionally biased region" description="Low complexity" evidence="3">
    <location>
        <begin position="27"/>
        <end position="49"/>
    </location>
</feature>